<sequence length="162" mass="18734">MNNEKIKGIEDFSKGMWLNYDCKVAKEIPNRQFLMIKTSHANSILNGLSLSGIQFSAKYDERNLMLYYALNDKIKVKEILNKAKTDTANFIEQLLSDYDWGSKESYASLLPEIADIMSISTSTLKKQPPLVQLRLEMAYAHFWFSDKRTIYDVLSSILKNYL</sequence>
<dbReference type="AlphaFoldDB" id="A0AAW6DZ00"/>
<gene>
    <name evidence="1" type="ORF">PNV70_01370</name>
</gene>
<evidence type="ECO:0000313" key="1">
    <source>
        <dbReference type="EMBL" id="MDB8740714.1"/>
    </source>
</evidence>
<protein>
    <submittedName>
        <fullName evidence="1">Uncharacterized protein</fullName>
    </submittedName>
</protein>
<proteinExistence type="predicted"/>
<name>A0AAW6DZ00_9FIRM</name>
<organism evidence="1 2">
    <name type="scientific">Ruminococcus bicirculans</name>
    <name type="common">ex Wegman et al. 2014</name>
    <dbReference type="NCBI Taxonomy" id="1160721"/>
    <lineage>
        <taxon>Bacteria</taxon>
        <taxon>Bacillati</taxon>
        <taxon>Bacillota</taxon>
        <taxon>Clostridia</taxon>
        <taxon>Eubacteriales</taxon>
        <taxon>Oscillospiraceae</taxon>
        <taxon>Ruminococcus</taxon>
    </lineage>
</organism>
<dbReference type="EMBL" id="JAQMLS010000001">
    <property type="protein sequence ID" value="MDB8740714.1"/>
    <property type="molecule type" value="Genomic_DNA"/>
</dbReference>
<comment type="caution">
    <text evidence="1">The sequence shown here is derived from an EMBL/GenBank/DDBJ whole genome shotgun (WGS) entry which is preliminary data.</text>
</comment>
<evidence type="ECO:0000313" key="2">
    <source>
        <dbReference type="Proteomes" id="UP001211421"/>
    </source>
</evidence>
<dbReference type="Proteomes" id="UP001211421">
    <property type="component" value="Unassembled WGS sequence"/>
</dbReference>
<reference evidence="1" key="1">
    <citation type="submission" date="2023-01" db="EMBL/GenBank/DDBJ databases">
        <title>Human gut microbiome strain richness.</title>
        <authorList>
            <person name="Chen-Liaw A."/>
        </authorList>
    </citation>
    <scope>NUCLEOTIDE SEQUENCE</scope>
    <source>
        <strain evidence="1">D59st1_B8_D59t2_181005</strain>
    </source>
</reference>
<accession>A0AAW6DZ00</accession>
<dbReference type="RefSeq" id="WP_117865504.1">
    <property type="nucleotide sequence ID" value="NZ_CAKVXH010000029.1"/>
</dbReference>